<comment type="subcellular location">
    <subcellularLocation>
        <location evidence="1">Cytoplasm</location>
    </subcellularLocation>
</comment>
<organism evidence="8 10">
    <name type="scientific">Neodiprion lecontei</name>
    <name type="common">Redheaded pine sawfly</name>
    <dbReference type="NCBI Taxonomy" id="441921"/>
    <lineage>
        <taxon>Eukaryota</taxon>
        <taxon>Metazoa</taxon>
        <taxon>Ecdysozoa</taxon>
        <taxon>Arthropoda</taxon>
        <taxon>Hexapoda</taxon>
        <taxon>Insecta</taxon>
        <taxon>Pterygota</taxon>
        <taxon>Neoptera</taxon>
        <taxon>Endopterygota</taxon>
        <taxon>Hymenoptera</taxon>
        <taxon>Tenthredinoidea</taxon>
        <taxon>Diprionidae</taxon>
        <taxon>Diprioninae</taxon>
        <taxon>Neodiprion</taxon>
    </lineage>
</organism>
<keyword evidence="8" id="KW-1185">Reference proteome</keyword>
<dbReference type="PANTHER" id="PTHR14202">
    <property type="entry name" value="60 KDA RIBONUCLEOPROTEIN SSA/RO"/>
    <property type="match status" value="1"/>
</dbReference>
<evidence type="ECO:0000313" key="11">
    <source>
        <dbReference type="RefSeq" id="XP_046590975.1"/>
    </source>
</evidence>
<evidence type="ECO:0000256" key="5">
    <source>
        <dbReference type="ARBA" id="ARBA00022884"/>
    </source>
</evidence>
<protein>
    <submittedName>
        <fullName evidence="9 10">60 kDa SS-A/Ro ribonucleoprotein</fullName>
    </submittedName>
</protein>
<dbReference type="Proteomes" id="UP000829291">
    <property type="component" value="Chromosome 3"/>
</dbReference>
<dbReference type="RefSeq" id="XP_046590975.1">
    <property type="nucleotide sequence ID" value="XM_046735019.1"/>
</dbReference>
<dbReference type="PANTHER" id="PTHR14202:SF0">
    <property type="entry name" value="RNA-BINDING PROTEIN RO60"/>
    <property type="match status" value="1"/>
</dbReference>
<evidence type="ECO:0000256" key="3">
    <source>
        <dbReference type="ARBA" id="ARBA00022490"/>
    </source>
</evidence>
<evidence type="ECO:0000256" key="4">
    <source>
        <dbReference type="ARBA" id="ARBA00022723"/>
    </source>
</evidence>
<keyword evidence="5" id="KW-0694">RNA-binding</keyword>
<accession>A0ABM3FSH9</accession>
<proteinExistence type="inferred from homology"/>
<evidence type="ECO:0000256" key="2">
    <source>
        <dbReference type="ARBA" id="ARBA00007814"/>
    </source>
</evidence>
<dbReference type="SUPFAM" id="SSF140864">
    <property type="entry name" value="TROVE domain-like"/>
    <property type="match status" value="1"/>
</dbReference>
<dbReference type="PROSITE" id="PS50988">
    <property type="entry name" value="TROVE"/>
    <property type="match status" value="1"/>
</dbReference>
<evidence type="ECO:0000259" key="7">
    <source>
        <dbReference type="PROSITE" id="PS50988"/>
    </source>
</evidence>
<evidence type="ECO:0000256" key="1">
    <source>
        <dbReference type="ARBA" id="ARBA00004496"/>
    </source>
</evidence>
<gene>
    <name evidence="9 10 11" type="primary">LOC107218049</name>
</gene>
<dbReference type="InterPro" id="IPR056800">
    <property type="entry name" value="vWA_Ro60"/>
</dbReference>
<reference evidence="9 10" key="1">
    <citation type="submission" date="2025-05" db="UniProtKB">
        <authorList>
            <consortium name="RefSeq"/>
        </authorList>
    </citation>
    <scope>IDENTIFICATION</scope>
    <source>
        <tissue evidence="9 10">Thorax and Abdomen</tissue>
    </source>
</reference>
<keyword evidence="6 9" id="KW-0687">Ribonucleoprotein</keyword>
<comment type="similarity">
    <text evidence="2">Belongs to the Ro 60 kDa family.</text>
</comment>
<dbReference type="InterPro" id="IPR037214">
    <property type="entry name" value="TROVE_dom_sf"/>
</dbReference>
<sequence>MAEPALSGDSLIQLEVRLCQYLYVGKEYPNYQPGNWFFHNYYEEGRVQSIKKIAETQNPLVAIDLIKKAFERKLVQNSETLIFALAVCARQTENESLRHAAYNAIKTICTTPQHFILFVKFASQIAKSAPEPKHGWGAGWRKAVNEWYLSKDALDLAKCVTGCKGRYGWTHKDIVKLSHPKTDDIAKKAVLKYVLFGLKETIKDFGDKPEAAEVIEYIQKIENFKHCEDQVLAGRLLELHNLTLDHVPGHLLKSEEVWNSLIPTMNITMLLHNLQRMHNIGILEPTGAAVDKVVDEICNQEKLLKEKIHPALVLITIKNYEKSGPALSYEKQKARKAKARSVIPPPKPTRKIIEALYKTLGYSFNSLAPTGLRYMITIDMSKAMQDNSAWRCGNLSSAEAGCLIALCLLRSENNVTVATFKNIGVHIVYLNKNASLGQIVKKMKQMPTGEVNLEKPMIWAAQKSEEIDVFINVVDVVDKRCGNGARTDNPRKAIKEYRSKMELKNAKLVTCAMTTAQMVPHSDDDKNTLTICGFDENVPKIIEAFARSLF</sequence>
<dbReference type="Pfam" id="PF05731">
    <property type="entry name" value="TROVE"/>
    <property type="match status" value="1"/>
</dbReference>
<keyword evidence="4" id="KW-0479">Metal-binding</keyword>
<dbReference type="GO" id="GO:1990904">
    <property type="term" value="C:ribonucleoprotein complex"/>
    <property type="evidence" value="ECO:0007669"/>
    <property type="project" value="UniProtKB-KW"/>
</dbReference>
<dbReference type="InterPro" id="IPR036465">
    <property type="entry name" value="vWFA_dom_sf"/>
</dbReference>
<dbReference type="RefSeq" id="XP_046590974.1">
    <property type="nucleotide sequence ID" value="XM_046735018.1"/>
</dbReference>
<evidence type="ECO:0000313" key="9">
    <source>
        <dbReference type="RefSeq" id="XP_046590973.1"/>
    </source>
</evidence>
<evidence type="ECO:0000313" key="10">
    <source>
        <dbReference type="RefSeq" id="XP_046590974.1"/>
    </source>
</evidence>
<evidence type="ECO:0000313" key="8">
    <source>
        <dbReference type="Proteomes" id="UP000829291"/>
    </source>
</evidence>
<feature type="domain" description="TROVE" evidence="7">
    <location>
        <begin position="1"/>
        <end position="372"/>
    </location>
</feature>
<dbReference type="GeneID" id="107218049"/>
<dbReference type="Pfam" id="PF25045">
    <property type="entry name" value="vWA_Ro60"/>
    <property type="match status" value="1"/>
</dbReference>
<keyword evidence="3" id="KW-0963">Cytoplasm</keyword>
<dbReference type="InterPro" id="IPR040322">
    <property type="entry name" value="TROVE2"/>
</dbReference>
<dbReference type="RefSeq" id="XP_046590973.1">
    <property type="nucleotide sequence ID" value="XM_046735017.1"/>
</dbReference>
<dbReference type="SUPFAM" id="SSF53300">
    <property type="entry name" value="vWA-like"/>
    <property type="match status" value="1"/>
</dbReference>
<evidence type="ECO:0000256" key="6">
    <source>
        <dbReference type="ARBA" id="ARBA00023274"/>
    </source>
</evidence>
<name>A0ABM3FSH9_NEOLC</name>
<dbReference type="InterPro" id="IPR008858">
    <property type="entry name" value="TROVE_dom"/>
</dbReference>
<dbReference type="Gene3D" id="3.40.50.410">
    <property type="entry name" value="von Willebrand factor, type A domain"/>
    <property type="match status" value="1"/>
</dbReference>